<dbReference type="InterPro" id="IPR009880">
    <property type="entry name" value="Glyoxal_oxidase_N"/>
</dbReference>
<evidence type="ECO:0000256" key="1">
    <source>
        <dbReference type="ARBA" id="ARBA00022729"/>
    </source>
</evidence>
<dbReference type="CDD" id="cd02851">
    <property type="entry name" value="E_set_GO_C"/>
    <property type="match status" value="1"/>
</dbReference>
<dbReference type="SUPFAM" id="SSF49785">
    <property type="entry name" value="Galactose-binding domain-like"/>
    <property type="match status" value="1"/>
</dbReference>
<evidence type="ECO:0000256" key="2">
    <source>
        <dbReference type="SAM" id="SignalP"/>
    </source>
</evidence>
<dbReference type="SMART" id="SM00612">
    <property type="entry name" value="Kelch"/>
    <property type="match status" value="3"/>
</dbReference>
<dbReference type="Pfam" id="PF07250">
    <property type="entry name" value="Glyoxal_oxid_N"/>
    <property type="match status" value="1"/>
</dbReference>
<dbReference type="InterPro" id="IPR015202">
    <property type="entry name" value="GO-like_E_set"/>
</dbReference>
<feature type="signal peptide" evidence="2">
    <location>
        <begin position="1"/>
        <end position="23"/>
    </location>
</feature>
<dbReference type="InterPro" id="IPR008979">
    <property type="entry name" value="Galactose-bd-like_sf"/>
</dbReference>
<dbReference type="Gene3D" id="2.60.40.10">
    <property type="entry name" value="Immunoglobulins"/>
    <property type="match status" value="1"/>
</dbReference>
<dbReference type="InterPro" id="IPR037293">
    <property type="entry name" value="Gal_Oxidase_central_sf"/>
</dbReference>
<dbReference type="PROSITE" id="PS50022">
    <property type="entry name" value="FA58C_3"/>
    <property type="match status" value="1"/>
</dbReference>
<protein>
    <recommendedName>
        <fullName evidence="3">F5/8 type C domain-containing protein</fullName>
    </recommendedName>
</protein>
<dbReference type="PANTHER" id="PTHR32208">
    <property type="entry name" value="SECRETED PROTEIN-RELATED"/>
    <property type="match status" value="1"/>
</dbReference>
<dbReference type="AlphaFoldDB" id="A0A8K0R731"/>
<name>A0A8K0R731_9PLEO</name>
<dbReference type="InterPro" id="IPR014756">
    <property type="entry name" value="Ig_E-set"/>
</dbReference>
<comment type="caution">
    <text evidence="4">The sequence shown here is derived from an EMBL/GenBank/DDBJ whole genome shotgun (WGS) entry which is preliminary data.</text>
</comment>
<dbReference type="InterPro" id="IPR006652">
    <property type="entry name" value="Kelch_1"/>
</dbReference>
<dbReference type="SUPFAM" id="SSF50965">
    <property type="entry name" value="Galactose oxidase, central domain"/>
    <property type="match status" value="1"/>
</dbReference>
<feature type="chain" id="PRO_5035428333" description="F5/8 type C domain-containing protein" evidence="2">
    <location>
        <begin position="24"/>
        <end position="663"/>
    </location>
</feature>
<dbReference type="Pfam" id="PF09118">
    <property type="entry name" value="GO-like_E_set"/>
    <property type="match status" value="1"/>
</dbReference>
<dbReference type="InterPro" id="IPR013783">
    <property type="entry name" value="Ig-like_fold"/>
</dbReference>
<dbReference type="Proteomes" id="UP000813461">
    <property type="component" value="Unassembled WGS sequence"/>
</dbReference>
<reference evidence="4" key="1">
    <citation type="journal article" date="2021" name="Nat. Commun.">
        <title>Genetic determinants of endophytism in the Arabidopsis root mycobiome.</title>
        <authorList>
            <person name="Mesny F."/>
            <person name="Miyauchi S."/>
            <person name="Thiergart T."/>
            <person name="Pickel B."/>
            <person name="Atanasova L."/>
            <person name="Karlsson M."/>
            <person name="Huettel B."/>
            <person name="Barry K.W."/>
            <person name="Haridas S."/>
            <person name="Chen C."/>
            <person name="Bauer D."/>
            <person name="Andreopoulos W."/>
            <person name="Pangilinan J."/>
            <person name="LaButti K."/>
            <person name="Riley R."/>
            <person name="Lipzen A."/>
            <person name="Clum A."/>
            <person name="Drula E."/>
            <person name="Henrissat B."/>
            <person name="Kohler A."/>
            <person name="Grigoriev I.V."/>
            <person name="Martin F.M."/>
            <person name="Hacquard S."/>
        </authorList>
    </citation>
    <scope>NUCLEOTIDE SEQUENCE</scope>
    <source>
        <strain evidence="4">MPI-SDFR-AT-0120</strain>
    </source>
</reference>
<keyword evidence="5" id="KW-1185">Reference proteome</keyword>
<dbReference type="EMBL" id="JAGMVJ010000009">
    <property type="protein sequence ID" value="KAH7087595.1"/>
    <property type="molecule type" value="Genomic_DNA"/>
</dbReference>
<dbReference type="Pfam" id="PF00754">
    <property type="entry name" value="F5_F8_type_C"/>
    <property type="match status" value="1"/>
</dbReference>
<sequence length="663" mass="70455">MYNMAFWKPTLVSYILCFNTVLSASVAINRSGWTATADSFQVGNEPAKALDGNASSLWHSRYSPAPVDSLPNWITVDMKTMYNIQAVSIQPRPSDNGNGRVGGHKIEVSTDNTTWQLVAIGTYNNDATTKKTTFVTRQARYVRVTATSEAQSATNQWTSIAEINVFHDVVGTTPTPYSAPVSGKGLWEKTIDFPLIPAAVSLLTNGKLLIWSAYAKDNFGGSRGFTQTGIYDPVTGDTSQLQVSNTQHDMFCPGISLDFNGRVIVTGGSDAAKTSVYDPSGNTWVGAPDMKIARGYQSSTTCSDGRIFTIGGSWSGNRGGKNGEIYDPTTNAWSLLSGTLVSPMLTADTGGVWRSDNHAWLFSWKNGNVFQAGPSIAMNWYDTTGSGSTTGAGNRLDDGHAMNGNAIMYDAPAGKILTAGGAPDYENSDARTNAYVITIGTPKTNPTVTKTQNMAYARSFANGVVLPDGTVFVTGGQARAKPFVDATAAFVPELWDPAAGTWSQLNPMAVPRTYHSVAILLPDATVFQGGGGLCGPCTQYGGVPESNHFDAEIFVPPYLLNTDGTRRTRPAITNVGLSVKLGASLPVTTNAEVTKFALVRFGTATHTVNTDQRRIPLTMSGSGTSYTVQVPADPGVALPGYWLLFAINAAGTPSVGKIIKVTV</sequence>
<dbReference type="InterPro" id="IPR011043">
    <property type="entry name" value="Gal_Oxase/kelch_b-propeller"/>
</dbReference>
<dbReference type="Gene3D" id="2.130.10.80">
    <property type="entry name" value="Galactose oxidase/kelch, beta-propeller"/>
    <property type="match status" value="1"/>
</dbReference>
<dbReference type="OrthoDB" id="2019572at2759"/>
<proteinExistence type="predicted"/>
<keyword evidence="1 2" id="KW-0732">Signal</keyword>
<evidence type="ECO:0000313" key="5">
    <source>
        <dbReference type="Proteomes" id="UP000813461"/>
    </source>
</evidence>
<accession>A0A8K0R731</accession>
<dbReference type="InterPro" id="IPR000421">
    <property type="entry name" value="FA58C"/>
</dbReference>
<gene>
    <name evidence="4" type="ORF">FB567DRAFT_348544</name>
</gene>
<dbReference type="PANTHER" id="PTHR32208:SF68">
    <property type="entry name" value="GALACTOSE OXIDASE"/>
    <property type="match status" value="1"/>
</dbReference>
<evidence type="ECO:0000259" key="3">
    <source>
        <dbReference type="PROSITE" id="PS50022"/>
    </source>
</evidence>
<dbReference type="Gene3D" id="2.60.120.260">
    <property type="entry name" value="Galactose-binding domain-like"/>
    <property type="match status" value="1"/>
</dbReference>
<feature type="domain" description="F5/8 type C" evidence="3">
    <location>
        <begin position="17"/>
        <end position="168"/>
    </location>
</feature>
<organism evidence="4 5">
    <name type="scientific">Paraphoma chrysanthemicola</name>
    <dbReference type="NCBI Taxonomy" id="798071"/>
    <lineage>
        <taxon>Eukaryota</taxon>
        <taxon>Fungi</taxon>
        <taxon>Dikarya</taxon>
        <taxon>Ascomycota</taxon>
        <taxon>Pezizomycotina</taxon>
        <taxon>Dothideomycetes</taxon>
        <taxon>Pleosporomycetidae</taxon>
        <taxon>Pleosporales</taxon>
        <taxon>Pleosporineae</taxon>
        <taxon>Phaeosphaeriaceae</taxon>
        <taxon>Paraphoma</taxon>
    </lineage>
</organism>
<dbReference type="SUPFAM" id="SSF81296">
    <property type="entry name" value="E set domains"/>
    <property type="match status" value="1"/>
</dbReference>
<evidence type="ECO:0000313" key="4">
    <source>
        <dbReference type="EMBL" id="KAH7087595.1"/>
    </source>
</evidence>
<dbReference type="SMART" id="SM00231">
    <property type="entry name" value="FA58C"/>
    <property type="match status" value="1"/>
</dbReference>